<dbReference type="SUPFAM" id="SSF69118">
    <property type="entry name" value="AhpD-like"/>
    <property type="match status" value="1"/>
</dbReference>
<gene>
    <name evidence="2" type="ORF">NRB56_51580</name>
</gene>
<dbReference type="InterPro" id="IPR003779">
    <property type="entry name" value="CMD-like"/>
</dbReference>
<reference evidence="2 3" key="1">
    <citation type="submission" date="2019-10" db="EMBL/GenBank/DDBJ databases">
        <title>Nocardia macrotermitis sp. nov. and Nocardia aurantia sp. nov., isolated from the gut of fungus growing-termite Macrotermes natalensis.</title>
        <authorList>
            <person name="Benndorf R."/>
            <person name="Schwitalla J."/>
            <person name="Martin K."/>
            <person name="De Beer W."/>
            <person name="Kaster A.-K."/>
            <person name="Vollmers J."/>
            <person name="Poulsen M."/>
            <person name="Beemelmanns C."/>
        </authorList>
    </citation>
    <scope>NUCLEOTIDE SEQUENCE [LARGE SCALE GENOMIC DNA]</scope>
    <source>
        <strain evidence="2 3">RB56</strain>
    </source>
</reference>
<dbReference type="PANTHER" id="PTHR34846">
    <property type="entry name" value="4-CARBOXYMUCONOLACTONE DECARBOXYLASE FAMILY PROTEIN (AFU_ORTHOLOGUE AFUA_6G11590)"/>
    <property type="match status" value="1"/>
</dbReference>
<dbReference type="AlphaFoldDB" id="A0A7K0DVN4"/>
<dbReference type="GO" id="GO:0051920">
    <property type="term" value="F:peroxiredoxin activity"/>
    <property type="evidence" value="ECO:0007669"/>
    <property type="project" value="InterPro"/>
</dbReference>
<sequence length="208" mass="23343">MARIPPLPIREWPAEMRDALAAMDPPEPRHPPALKQDRPMARNTLGTFAHHPALARAFFTFNGHVLRATTLSERQRELLIMRVALLRKSGYEWVQHLFMARDAGLSDEEVSRIAYGPDAPFWDPLDAALLRATDELIDDGAIGETTWAVLASALDARQLLDVIFTVSAYDAIARMFKSVEVEMDDDLPELTARANRKQLPHNGAEITH</sequence>
<dbReference type="OrthoDB" id="4704294at2"/>
<evidence type="ECO:0000313" key="3">
    <source>
        <dbReference type="Proteomes" id="UP000431401"/>
    </source>
</evidence>
<dbReference type="PANTHER" id="PTHR34846:SF5">
    <property type="entry name" value="CARBOXYMUCONOLACTONE DECARBOXYLASE-LIKE DOMAIN-CONTAINING PROTEIN"/>
    <property type="match status" value="1"/>
</dbReference>
<evidence type="ECO:0000313" key="2">
    <source>
        <dbReference type="EMBL" id="MQY29567.1"/>
    </source>
</evidence>
<dbReference type="InterPro" id="IPR029032">
    <property type="entry name" value="AhpD-like"/>
</dbReference>
<dbReference type="Gene3D" id="1.20.1290.10">
    <property type="entry name" value="AhpD-like"/>
    <property type="match status" value="1"/>
</dbReference>
<keyword evidence="3" id="KW-1185">Reference proteome</keyword>
<evidence type="ECO:0000259" key="1">
    <source>
        <dbReference type="Pfam" id="PF02627"/>
    </source>
</evidence>
<proteinExistence type="predicted"/>
<dbReference type="EMBL" id="WEGI01000011">
    <property type="protein sequence ID" value="MQY29567.1"/>
    <property type="molecule type" value="Genomic_DNA"/>
</dbReference>
<dbReference type="Proteomes" id="UP000431401">
    <property type="component" value="Unassembled WGS sequence"/>
</dbReference>
<feature type="domain" description="Carboxymuconolactone decarboxylase-like" evidence="1">
    <location>
        <begin position="52"/>
        <end position="134"/>
    </location>
</feature>
<dbReference type="Pfam" id="PF02627">
    <property type="entry name" value="CMD"/>
    <property type="match status" value="1"/>
</dbReference>
<comment type="caution">
    <text evidence="2">The sequence shown here is derived from an EMBL/GenBank/DDBJ whole genome shotgun (WGS) entry which is preliminary data.</text>
</comment>
<protein>
    <recommendedName>
        <fullName evidence="1">Carboxymuconolactone decarboxylase-like domain-containing protein</fullName>
    </recommendedName>
</protein>
<name>A0A7K0DVN4_9NOCA</name>
<dbReference type="RefSeq" id="WP_153346494.1">
    <property type="nucleotide sequence ID" value="NZ_WEGI01000011.1"/>
</dbReference>
<organism evidence="2 3">
    <name type="scientific">Nocardia aurantia</name>
    <dbReference type="NCBI Taxonomy" id="2585199"/>
    <lineage>
        <taxon>Bacteria</taxon>
        <taxon>Bacillati</taxon>
        <taxon>Actinomycetota</taxon>
        <taxon>Actinomycetes</taxon>
        <taxon>Mycobacteriales</taxon>
        <taxon>Nocardiaceae</taxon>
        <taxon>Nocardia</taxon>
    </lineage>
</organism>
<accession>A0A7K0DVN4</accession>